<dbReference type="PANTHER" id="PTHR24567">
    <property type="entry name" value="CRP FAMILY TRANSCRIPTIONAL REGULATORY PROTEIN"/>
    <property type="match status" value="1"/>
</dbReference>
<dbReference type="SMART" id="SM00100">
    <property type="entry name" value="cNMP"/>
    <property type="match status" value="1"/>
</dbReference>
<organism evidence="2">
    <name type="scientific">hydrothermal vent metagenome</name>
    <dbReference type="NCBI Taxonomy" id="652676"/>
    <lineage>
        <taxon>unclassified sequences</taxon>
        <taxon>metagenomes</taxon>
        <taxon>ecological metagenomes</taxon>
    </lineage>
</organism>
<dbReference type="InterPro" id="IPR018490">
    <property type="entry name" value="cNMP-bd_dom_sf"/>
</dbReference>
<dbReference type="GO" id="GO:0003700">
    <property type="term" value="F:DNA-binding transcription factor activity"/>
    <property type="evidence" value="ECO:0007669"/>
    <property type="project" value="TreeGrafter"/>
</dbReference>
<dbReference type="Pfam" id="PF00027">
    <property type="entry name" value="cNMP_binding"/>
    <property type="match status" value="1"/>
</dbReference>
<dbReference type="PRINTS" id="PR00103">
    <property type="entry name" value="CAMPKINASE"/>
</dbReference>
<dbReference type="EMBL" id="CZQC01000018">
    <property type="protein sequence ID" value="CUS40548.1"/>
    <property type="molecule type" value="Genomic_DNA"/>
</dbReference>
<sequence length="267" mass="30079">MYLSGQPSPSTAELLSRMQYLTQQLLKDFDANEASVTLEGIDDLYDYFDRDKLFIVQDGMLHLSKNGQTLASFEEGDLVGVSHSFHMQVPILRTDEYVELVPIDRDDFLRHIYSDKRRQHFWSHYLICQNALLLNYLSDQARQEVKPTAGFQNFSAGEVIIKQGDVGDHVYTIISGEADVFVDNVKVGILSEDEVFGAMAAFTREPRTASVIAANHCTVMAVPQDDFVVLIEAQPKAAVNLIENLARRITIMNQQLIELSGQGHPRE</sequence>
<feature type="domain" description="Cyclic nucleotide-binding" evidence="1">
    <location>
        <begin position="133"/>
        <end position="248"/>
    </location>
</feature>
<proteinExistence type="predicted"/>
<protein>
    <submittedName>
        <fullName evidence="2">cAMP-binding proteins-catabolite gene activator and regulatory subunit of cAMP-dependent protein kinases</fullName>
    </submittedName>
</protein>
<dbReference type="PROSITE" id="PS50042">
    <property type="entry name" value="CNMP_BINDING_3"/>
    <property type="match status" value="1"/>
</dbReference>
<dbReference type="InterPro" id="IPR014710">
    <property type="entry name" value="RmlC-like_jellyroll"/>
</dbReference>
<dbReference type="SUPFAM" id="SSF51206">
    <property type="entry name" value="cAMP-binding domain-like"/>
    <property type="match status" value="2"/>
</dbReference>
<evidence type="ECO:0000259" key="1">
    <source>
        <dbReference type="PROSITE" id="PS50042"/>
    </source>
</evidence>
<accession>A0A160TAT7</accession>
<evidence type="ECO:0000313" key="2">
    <source>
        <dbReference type="EMBL" id="CUS40548.1"/>
    </source>
</evidence>
<dbReference type="PANTHER" id="PTHR24567:SF74">
    <property type="entry name" value="HTH-TYPE TRANSCRIPTIONAL REGULATOR ARCR"/>
    <property type="match status" value="1"/>
</dbReference>
<dbReference type="InterPro" id="IPR050397">
    <property type="entry name" value="Env_Response_Regulators"/>
</dbReference>
<gene>
    <name evidence="2" type="ORF">MGWOODY_Tha503</name>
</gene>
<reference evidence="2" key="1">
    <citation type="submission" date="2015-10" db="EMBL/GenBank/DDBJ databases">
        <authorList>
            <person name="Gilbert D.G."/>
        </authorList>
    </citation>
    <scope>NUCLEOTIDE SEQUENCE</scope>
</reference>
<dbReference type="InterPro" id="IPR000595">
    <property type="entry name" value="cNMP-bd_dom"/>
</dbReference>
<dbReference type="AlphaFoldDB" id="A0A160TAT7"/>
<name>A0A160TAT7_9ZZZZ</name>
<dbReference type="GO" id="GO:0005829">
    <property type="term" value="C:cytosol"/>
    <property type="evidence" value="ECO:0007669"/>
    <property type="project" value="TreeGrafter"/>
</dbReference>
<dbReference type="Gene3D" id="2.60.120.10">
    <property type="entry name" value="Jelly Rolls"/>
    <property type="match status" value="2"/>
</dbReference>
<dbReference type="CDD" id="cd00038">
    <property type="entry name" value="CAP_ED"/>
    <property type="match status" value="1"/>
</dbReference>